<dbReference type="AlphaFoldDB" id="A0A5N6MPU0"/>
<evidence type="ECO:0000313" key="5">
    <source>
        <dbReference type="Proteomes" id="UP000326396"/>
    </source>
</evidence>
<feature type="repeat" description="PPR" evidence="2">
    <location>
        <begin position="281"/>
        <end position="315"/>
    </location>
</feature>
<evidence type="ECO:0000256" key="1">
    <source>
        <dbReference type="ARBA" id="ARBA00022737"/>
    </source>
</evidence>
<sequence>MRQIRTLKIQLNASVYRLVIASHTAARKPLHAFSVYSDVRSLIYHIGADTTNILLASLSSAGNTGHAHQLFDDRITTGVPLNTLGFGVAQEATYMLDELRKRDCKPDFMAYRVVAEALRATGNAVHVEQVLKMKRKLGVAPRSNDYRDFIFQLISERLICEARDLGEVIVAVNFPIGYDVLNALIGSVSADNPCSAFMFFEFLIAKEGFPTLVTLCNMGRNLCKHGNHDELLQAAKVLSAKEYFVDIERCSLMINLFCKAGKVKEAYQALQEMKKKGLGLDISSYNHVMEACCKEDMICPAKRLWDEMFANGCEPNLKTYNILISKLSEIGQLKEAESLFYHMLERGTPLEIDQEIEKTARKLRKQAKLQTKLASSSTSTFSPPIRALITSIAEDSKHSNQEEDWYPDVPRAVKEVSTPHLETEIAELKKMVMQLTKDKGVEPQGRACGICLQVGHPTDMCPMLQEDMEQAQAMGGFQGQNSRQFEHPRGNQNWGPSNMNYQQRPQQYQQRPPFQGNQQQQNFQPRQQPPAQQQAGSSGMSLEDIVKSLATSTQTFQQETRSSIKNLEQQMAQIATSVSKMQSQGKLPPQTETNPKHNACAITLRSGKSYDGPEIQEEEEVVVEKKDAEKNEMEKPDEVKVIEPLADDCFELTNHDVLALVLNRSIDEAAAKELTEKFKLGEDLMEVVTFMDAQKKTRKVNFTAVVRSSGSGGAVVRIDCKFKAASARSAEEIMFSVNRTTNRNGVYKLDIPSVDGINCAKEAAVVNTCRATLIKSTSPACDVPAFTTTCNEFSVKSTQANLCIYTMYALSFRPLNKDHQICGN</sequence>
<feature type="repeat" description="PPR" evidence="2">
    <location>
        <begin position="246"/>
        <end position="280"/>
    </location>
</feature>
<keyword evidence="1" id="KW-0677">Repeat</keyword>
<dbReference type="OrthoDB" id="185373at2759"/>
<dbReference type="Pfam" id="PF01535">
    <property type="entry name" value="PPR"/>
    <property type="match status" value="1"/>
</dbReference>
<dbReference type="PANTHER" id="PTHR46995">
    <property type="entry name" value="OS09G0508200 PROTEIN"/>
    <property type="match status" value="1"/>
</dbReference>
<feature type="region of interest" description="Disordered" evidence="3">
    <location>
        <begin position="576"/>
        <end position="598"/>
    </location>
</feature>
<dbReference type="PANTHER" id="PTHR46995:SF4">
    <property type="entry name" value="POLLEN OLE E 1 ALLERGEN AND EXTENSIN FAMILY PROTEIN"/>
    <property type="match status" value="1"/>
</dbReference>
<gene>
    <name evidence="4" type="ORF">E3N88_31575</name>
</gene>
<dbReference type="InterPro" id="IPR011990">
    <property type="entry name" value="TPR-like_helical_dom_sf"/>
</dbReference>
<organism evidence="4 5">
    <name type="scientific">Mikania micrantha</name>
    <name type="common">bitter vine</name>
    <dbReference type="NCBI Taxonomy" id="192012"/>
    <lineage>
        <taxon>Eukaryota</taxon>
        <taxon>Viridiplantae</taxon>
        <taxon>Streptophyta</taxon>
        <taxon>Embryophyta</taxon>
        <taxon>Tracheophyta</taxon>
        <taxon>Spermatophyta</taxon>
        <taxon>Magnoliopsida</taxon>
        <taxon>eudicotyledons</taxon>
        <taxon>Gunneridae</taxon>
        <taxon>Pentapetalae</taxon>
        <taxon>asterids</taxon>
        <taxon>campanulids</taxon>
        <taxon>Asterales</taxon>
        <taxon>Asteraceae</taxon>
        <taxon>Asteroideae</taxon>
        <taxon>Heliantheae alliance</taxon>
        <taxon>Eupatorieae</taxon>
        <taxon>Mikania</taxon>
    </lineage>
</organism>
<dbReference type="Pfam" id="PF01190">
    <property type="entry name" value="Pollen_Ole_e_1"/>
    <property type="match status" value="1"/>
</dbReference>
<accession>A0A5N6MPU0</accession>
<dbReference type="PROSITE" id="PS51375">
    <property type="entry name" value="PPR"/>
    <property type="match status" value="3"/>
</dbReference>
<feature type="repeat" description="PPR" evidence="2">
    <location>
        <begin position="316"/>
        <end position="350"/>
    </location>
</feature>
<dbReference type="Gene3D" id="1.25.40.10">
    <property type="entry name" value="Tetratricopeptide repeat domain"/>
    <property type="match status" value="2"/>
</dbReference>
<proteinExistence type="predicted"/>
<dbReference type="Pfam" id="PF13041">
    <property type="entry name" value="PPR_2"/>
    <property type="match status" value="1"/>
</dbReference>
<dbReference type="EMBL" id="SZYD01000015">
    <property type="protein sequence ID" value="KAD3642351.1"/>
    <property type="molecule type" value="Genomic_DNA"/>
</dbReference>
<evidence type="ECO:0000256" key="2">
    <source>
        <dbReference type="PROSITE-ProRule" id="PRU00708"/>
    </source>
</evidence>
<dbReference type="NCBIfam" id="TIGR00756">
    <property type="entry name" value="PPR"/>
    <property type="match status" value="3"/>
</dbReference>
<name>A0A5N6MPU0_9ASTR</name>
<feature type="region of interest" description="Disordered" evidence="3">
    <location>
        <begin position="474"/>
        <end position="541"/>
    </location>
</feature>
<evidence type="ECO:0000256" key="3">
    <source>
        <dbReference type="SAM" id="MobiDB-lite"/>
    </source>
</evidence>
<comment type="caution">
    <text evidence="4">The sequence shown here is derived from an EMBL/GenBank/DDBJ whole genome shotgun (WGS) entry which is preliminary data.</text>
</comment>
<dbReference type="Proteomes" id="UP000326396">
    <property type="component" value="Linkage Group LG5"/>
</dbReference>
<dbReference type="InterPro" id="IPR002885">
    <property type="entry name" value="PPR_rpt"/>
</dbReference>
<feature type="compositionally biased region" description="Polar residues" evidence="3">
    <location>
        <begin position="576"/>
        <end position="593"/>
    </location>
</feature>
<evidence type="ECO:0000313" key="4">
    <source>
        <dbReference type="EMBL" id="KAD3642351.1"/>
    </source>
</evidence>
<feature type="compositionally biased region" description="Low complexity" evidence="3">
    <location>
        <begin position="501"/>
        <end position="536"/>
    </location>
</feature>
<feature type="compositionally biased region" description="Polar residues" evidence="3">
    <location>
        <begin position="490"/>
        <end position="500"/>
    </location>
</feature>
<protein>
    <submittedName>
        <fullName evidence="4">Uncharacterized protein</fullName>
    </submittedName>
</protein>
<reference evidence="4 5" key="1">
    <citation type="submission" date="2019-05" db="EMBL/GenBank/DDBJ databases">
        <title>Mikania micrantha, genome provides insights into the molecular mechanism of rapid growth.</title>
        <authorList>
            <person name="Liu B."/>
        </authorList>
    </citation>
    <scope>NUCLEOTIDE SEQUENCE [LARGE SCALE GENOMIC DNA]</scope>
    <source>
        <strain evidence="4">NLD-2019</strain>
        <tissue evidence="4">Leaf</tissue>
    </source>
</reference>
<keyword evidence="5" id="KW-1185">Reference proteome</keyword>